<evidence type="ECO:0000256" key="3">
    <source>
        <dbReference type="ARBA" id="ARBA00022679"/>
    </source>
</evidence>
<evidence type="ECO:0000256" key="10">
    <source>
        <dbReference type="RuleBase" id="RU366026"/>
    </source>
</evidence>
<evidence type="ECO:0000256" key="6">
    <source>
        <dbReference type="ARBA" id="ARBA00051988"/>
    </source>
</evidence>
<keyword evidence="15" id="KW-1185">Reference proteome</keyword>
<dbReference type="Proteomes" id="UP000325113">
    <property type="component" value="Unassembled WGS sequence"/>
</dbReference>
<evidence type="ECO:0000256" key="5">
    <source>
        <dbReference type="ARBA" id="ARBA00022840"/>
    </source>
</evidence>
<dbReference type="EMBL" id="VLTM01000068">
    <property type="protein sequence ID" value="KAA0158370.1"/>
    <property type="molecule type" value="Genomic_DNA"/>
</dbReference>
<keyword evidence="4 10" id="KW-0547">Nucleotide-binding</keyword>
<sequence>MAASESGAGAAPVRRIKVYTRTGDKGKSSLYNGDRALKDDAVFEALGDVDELSACLGLAREHCLALEPPSGGEARPLADVEAKLAELQSRLIDVGTAIATPPKEGMDEAKTRLAAFGAGHAAALEGWIDSMDAELPPLKNFILPSGGLAAAQLHVARCVCRRAERRVVPLVRAERVEPAVGVFLNRLSDALFVAARLAAKRAERTEVIYAKARS</sequence>
<comment type="subunit">
    <text evidence="2">Homotrimer.</text>
</comment>
<evidence type="ECO:0000259" key="11">
    <source>
        <dbReference type="Pfam" id="PF01923"/>
    </source>
</evidence>
<evidence type="ECO:0000313" key="16">
    <source>
        <dbReference type="Proteomes" id="UP000324907"/>
    </source>
</evidence>
<dbReference type="GO" id="GO:0008817">
    <property type="term" value="F:corrinoid adenosyltransferase activity"/>
    <property type="evidence" value="ECO:0007669"/>
    <property type="project" value="TreeGrafter"/>
</dbReference>
<dbReference type="Gene3D" id="1.20.1200.10">
    <property type="entry name" value="Cobalamin adenosyltransferase-like"/>
    <property type="match status" value="1"/>
</dbReference>
<dbReference type="SUPFAM" id="SSF89028">
    <property type="entry name" value="Cobalamin adenosyltransferase-like"/>
    <property type="match status" value="1"/>
</dbReference>
<dbReference type="GO" id="GO:0005524">
    <property type="term" value="F:ATP binding"/>
    <property type="evidence" value="ECO:0007669"/>
    <property type="project" value="UniProtKB-UniRule"/>
</dbReference>
<dbReference type="Pfam" id="PF01923">
    <property type="entry name" value="Cob_adeno_trans"/>
    <property type="match status" value="1"/>
</dbReference>
<organism evidence="12 15">
    <name type="scientific">Cafeteria roenbergensis</name>
    <name type="common">Marine flagellate</name>
    <dbReference type="NCBI Taxonomy" id="33653"/>
    <lineage>
        <taxon>Eukaryota</taxon>
        <taxon>Sar</taxon>
        <taxon>Stramenopiles</taxon>
        <taxon>Bigyra</taxon>
        <taxon>Opalozoa</taxon>
        <taxon>Bicosoecida</taxon>
        <taxon>Cafeteriaceae</taxon>
        <taxon>Cafeteria</taxon>
    </lineage>
</organism>
<comment type="catalytic activity">
    <reaction evidence="6">
        <text>cob(I)alamin-[corrinoid adenosyltransferase] + ATP = apo-[corrinoid adenosyltransferase] + adenosylcob(III)alamin + triphosphate</text>
        <dbReference type="Rhea" id="RHEA:56796"/>
        <dbReference type="Rhea" id="RHEA-COMP:14743"/>
        <dbReference type="Rhea" id="RHEA-COMP:14744"/>
        <dbReference type="ChEBI" id="CHEBI:18036"/>
        <dbReference type="ChEBI" id="CHEBI:18408"/>
        <dbReference type="ChEBI" id="CHEBI:30616"/>
        <dbReference type="ChEBI" id="CHEBI:60488"/>
        <dbReference type="ChEBI" id="CHEBI:83228"/>
    </reaction>
    <physiologicalReaction direction="left-to-right" evidence="6">
        <dbReference type="Rhea" id="RHEA:56797"/>
    </physiologicalReaction>
</comment>
<dbReference type="FunFam" id="1.20.1200.10:FF:000001">
    <property type="entry name" value="Cob(I)yrinic acid a,c-diamide adenosyltransferase"/>
    <property type="match status" value="1"/>
</dbReference>
<dbReference type="AlphaFoldDB" id="A0A5A8CWA4"/>
<evidence type="ECO:0000256" key="4">
    <source>
        <dbReference type="ARBA" id="ARBA00022741"/>
    </source>
</evidence>
<evidence type="ECO:0000313" key="13">
    <source>
        <dbReference type="EMBL" id="KAA0158370.1"/>
    </source>
</evidence>
<comment type="function">
    <text evidence="7">Converts cob(I)alamin to adenosylcobalamin (adenosylcob(III)alamin), a coenzyme for methylmalonyl-CoA mutase, therefore participates in the final step of the vitamin B12 conversion. Generates adenosylcobalamin (AdoCbl) and directly delivers the cofactor to MUT in a transfer that is stimulated by ATP-binding to MMAB and gated by MMAA.</text>
</comment>
<dbReference type="EMBL" id="VLTL01000041">
    <property type="protein sequence ID" value="KAA0166171.1"/>
    <property type="molecule type" value="Genomic_DNA"/>
</dbReference>
<evidence type="ECO:0000313" key="15">
    <source>
        <dbReference type="Proteomes" id="UP000323011"/>
    </source>
</evidence>
<keyword evidence="5 10" id="KW-0067">ATP-binding</keyword>
<dbReference type="InterPro" id="IPR036451">
    <property type="entry name" value="CblAdoTrfase-like_sf"/>
</dbReference>
<accession>A0A5A8CWA4</accession>
<feature type="domain" description="Cobalamin adenosyltransferase-like" evidence="11">
    <location>
        <begin position="18"/>
        <end position="197"/>
    </location>
</feature>
<dbReference type="Proteomes" id="UP000323011">
    <property type="component" value="Unassembled WGS sequence"/>
</dbReference>
<protein>
    <recommendedName>
        <fullName evidence="8">Corrinoid adenosyltransferase MMAB</fullName>
    </recommendedName>
    <alternativeName>
        <fullName evidence="9">ATP:co(I)rrinoid adenosyltransferase MMAB</fullName>
    </alternativeName>
</protein>
<dbReference type="PANTHER" id="PTHR12213">
    <property type="entry name" value="CORRINOID ADENOSYLTRANSFERASE"/>
    <property type="match status" value="1"/>
</dbReference>
<name>A0A5A8CWA4_CAFRO</name>
<proteinExistence type="inferred from homology"/>
<comment type="similarity">
    <text evidence="1 10">Belongs to the Cob(I)alamin adenosyltransferase family.</text>
</comment>
<evidence type="ECO:0000313" key="12">
    <source>
        <dbReference type="EMBL" id="KAA0157443.1"/>
    </source>
</evidence>
<evidence type="ECO:0000313" key="17">
    <source>
        <dbReference type="Proteomes" id="UP000325113"/>
    </source>
</evidence>
<dbReference type="GO" id="GO:0009235">
    <property type="term" value="P:cobalamin metabolic process"/>
    <property type="evidence" value="ECO:0007669"/>
    <property type="project" value="UniProtKB-ARBA"/>
</dbReference>
<evidence type="ECO:0000256" key="2">
    <source>
        <dbReference type="ARBA" id="ARBA00011233"/>
    </source>
</evidence>
<dbReference type="PANTHER" id="PTHR12213:SF0">
    <property type="entry name" value="CORRINOID ADENOSYLTRANSFERASE MMAB"/>
    <property type="match status" value="1"/>
</dbReference>
<evidence type="ECO:0000256" key="1">
    <source>
        <dbReference type="ARBA" id="ARBA00007487"/>
    </source>
</evidence>
<dbReference type="InterPro" id="IPR016030">
    <property type="entry name" value="CblAdoTrfase-like"/>
</dbReference>
<dbReference type="EMBL" id="VLTN01000001">
    <property type="protein sequence ID" value="KAA0157443.1"/>
    <property type="molecule type" value="Genomic_DNA"/>
</dbReference>
<evidence type="ECO:0000313" key="14">
    <source>
        <dbReference type="EMBL" id="KAA0166171.1"/>
    </source>
</evidence>
<dbReference type="Proteomes" id="UP000324907">
    <property type="component" value="Unassembled WGS sequence"/>
</dbReference>
<evidence type="ECO:0000256" key="7">
    <source>
        <dbReference type="ARBA" id="ARBA00056747"/>
    </source>
</evidence>
<dbReference type="NCBIfam" id="TIGR00636">
    <property type="entry name" value="PduO_Nterm"/>
    <property type="match status" value="1"/>
</dbReference>
<keyword evidence="3 10" id="KW-0808">Transferase</keyword>
<comment type="caution">
    <text evidence="12">The sequence shown here is derived from an EMBL/GenBank/DDBJ whole genome shotgun (WGS) entry which is preliminary data.</text>
</comment>
<dbReference type="OMA" id="MDMMSHL"/>
<reference evidence="15 16" key="1">
    <citation type="submission" date="2019-07" db="EMBL/GenBank/DDBJ databases">
        <title>Genomes of Cafeteria roenbergensis.</title>
        <authorList>
            <person name="Fischer M.G."/>
            <person name="Hackl T."/>
            <person name="Roman M."/>
        </authorList>
    </citation>
    <scope>NUCLEOTIDE SEQUENCE [LARGE SCALE GENOMIC DNA]</scope>
    <source>
        <strain evidence="12 15">BVI</strain>
        <strain evidence="13 17">Cflag</strain>
        <strain evidence="14 16">RCC970-E3</strain>
    </source>
</reference>
<dbReference type="InterPro" id="IPR029499">
    <property type="entry name" value="PduO-typ"/>
</dbReference>
<evidence type="ECO:0000256" key="8">
    <source>
        <dbReference type="ARBA" id="ARBA00071654"/>
    </source>
</evidence>
<evidence type="ECO:0000256" key="9">
    <source>
        <dbReference type="ARBA" id="ARBA00075216"/>
    </source>
</evidence>
<gene>
    <name evidence="14" type="ORF">FNF28_03219</name>
    <name evidence="12" type="ORF">FNF29_00019</name>
    <name evidence="13" type="ORF">FNF31_05440</name>
</gene>